<feature type="compositionally biased region" description="Polar residues" evidence="1">
    <location>
        <begin position="1"/>
        <end position="21"/>
    </location>
</feature>
<dbReference type="AlphaFoldDB" id="A0A9W8TUV6"/>
<sequence>MQNFAQQPGQVHSRNHNQAFPMSTSTSMVGMSMSATHSGQSMSIQSDPNSIESFKHNIQDILKDILHLQNLARTTLLGIQNAYHLGNTPTQTEANIIALKQELEILADKSVNIGVGALPILHIPPAISTNPTNPISGQENVVPSEARMIADATRSIQVLFERIKRVQESAGTVANLLQAPNTNIP</sequence>
<dbReference type="EMBL" id="JANVFU010000012">
    <property type="protein sequence ID" value="KAJ3741101.1"/>
    <property type="molecule type" value="Genomic_DNA"/>
</dbReference>
<reference evidence="2 3" key="1">
    <citation type="journal article" date="2023" name="Proc. Natl. Acad. Sci. U.S.A.">
        <title>A global phylogenomic analysis of the shiitake genus Lentinula.</title>
        <authorList>
            <person name="Sierra-Patev S."/>
            <person name="Min B."/>
            <person name="Naranjo-Ortiz M."/>
            <person name="Looney B."/>
            <person name="Konkel Z."/>
            <person name="Slot J.C."/>
            <person name="Sakamoto Y."/>
            <person name="Steenwyk J.L."/>
            <person name="Rokas A."/>
            <person name="Carro J."/>
            <person name="Camarero S."/>
            <person name="Ferreira P."/>
            <person name="Molpeceres G."/>
            <person name="Ruiz-Duenas F.J."/>
            <person name="Serrano A."/>
            <person name="Henrissat B."/>
            <person name="Drula E."/>
            <person name="Hughes K.W."/>
            <person name="Mata J.L."/>
            <person name="Ishikawa N.K."/>
            <person name="Vargas-Isla R."/>
            <person name="Ushijima S."/>
            <person name="Smith C.A."/>
            <person name="Donoghue J."/>
            <person name="Ahrendt S."/>
            <person name="Andreopoulos W."/>
            <person name="He G."/>
            <person name="LaButti K."/>
            <person name="Lipzen A."/>
            <person name="Ng V."/>
            <person name="Riley R."/>
            <person name="Sandor L."/>
            <person name="Barry K."/>
            <person name="Martinez A.T."/>
            <person name="Xiao Y."/>
            <person name="Gibbons J.G."/>
            <person name="Terashima K."/>
            <person name="Grigoriev I.V."/>
            <person name="Hibbett D."/>
        </authorList>
    </citation>
    <scope>NUCLEOTIDE SEQUENCE [LARGE SCALE GENOMIC DNA]</scope>
    <source>
        <strain evidence="2 3">TFB7810</strain>
    </source>
</reference>
<dbReference type="Proteomes" id="UP001142393">
    <property type="component" value="Unassembled WGS sequence"/>
</dbReference>
<proteinExistence type="predicted"/>
<evidence type="ECO:0000256" key="1">
    <source>
        <dbReference type="SAM" id="MobiDB-lite"/>
    </source>
</evidence>
<accession>A0A9W8TUV6</accession>
<name>A0A9W8TUV6_9AGAR</name>
<organism evidence="2 3">
    <name type="scientific">Lentinula detonsa</name>
    <dbReference type="NCBI Taxonomy" id="2804962"/>
    <lineage>
        <taxon>Eukaryota</taxon>
        <taxon>Fungi</taxon>
        <taxon>Dikarya</taxon>
        <taxon>Basidiomycota</taxon>
        <taxon>Agaricomycotina</taxon>
        <taxon>Agaricomycetes</taxon>
        <taxon>Agaricomycetidae</taxon>
        <taxon>Agaricales</taxon>
        <taxon>Marasmiineae</taxon>
        <taxon>Omphalotaceae</taxon>
        <taxon>Lentinula</taxon>
    </lineage>
</organism>
<gene>
    <name evidence="2" type="ORF">DFH05DRAFT_301758</name>
</gene>
<protein>
    <submittedName>
        <fullName evidence="2">Uncharacterized protein</fullName>
    </submittedName>
</protein>
<feature type="region of interest" description="Disordered" evidence="1">
    <location>
        <begin position="1"/>
        <end position="24"/>
    </location>
</feature>
<comment type="caution">
    <text evidence="2">The sequence shown here is derived from an EMBL/GenBank/DDBJ whole genome shotgun (WGS) entry which is preliminary data.</text>
</comment>
<evidence type="ECO:0000313" key="3">
    <source>
        <dbReference type="Proteomes" id="UP001142393"/>
    </source>
</evidence>
<evidence type="ECO:0000313" key="2">
    <source>
        <dbReference type="EMBL" id="KAJ3741101.1"/>
    </source>
</evidence>
<keyword evidence="3" id="KW-1185">Reference proteome</keyword>